<evidence type="ECO:0000313" key="1">
    <source>
        <dbReference type="EMBL" id="KAF7481356.1"/>
    </source>
</evidence>
<protein>
    <submittedName>
        <fullName evidence="1">Uncharacterized protein</fullName>
    </submittedName>
</protein>
<evidence type="ECO:0000313" key="2">
    <source>
        <dbReference type="Proteomes" id="UP000662637"/>
    </source>
</evidence>
<comment type="caution">
    <text evidence="1">The sequence shown here is derived from an EMBL/GenBank/DDBJ whole genome shotgun (WGS) entry which is preliminary data.</text>
</comment>
<proteinExistence type="predicted"/>
<accession>A0A834QR44</accession>
<dbReference type="AlphaFoldDB" id="A0A834QR44"/>
<sequence>MAKEVHSPTRWAASPSDCPLVLRKLLRRQDIRAGCRCMVKAPLVSDVELERFLSAPRDPSQVLVFGIVSSQSPGRTAQLQWVLDTLYNHKQQGRASPCIQCRHDPYRLLRYDLHGPLQKSPALLVKRFAVVQDMILMFAGGRLLFGGRVLNGYGFSKQNLLKQIFRARQDCKMGYFLPDNYKFSVSAIIPSLEDSEPAKKAAAGDLEGSVSSLALGDRVDEEMAFPVDVK</sequence>
<dbReference type="EMBL" id="WJEC01000724">
    <property type="protein sequence ID" value="KAF7481356.1"/>
    <property type="molecule type" value="Genomic_DNA"/>
</dbReference>
<organism evidence="1 2">
    <name type="scientific">Marmota monax</name>
    <name type="common">Woodchuck</name>
    <dbReference type="NCBI Taxonomy" id="9995"/>
    <lineage>
        <taxon>Eukaryota</taxon>
        <taxon>Metazoa</taxon>
        <taxon>Chordata</taxon>
        <taxon>Craniata</taxon>
        <taxon>Vertebrata</taxon>
        <taxon>Euteleostomi</taxon>
        <taxon>Mammalia</taxon>
        <taxon>Eutheria</taxon>
        <taxon>Euarchontoglires</taxon>
        <taxon>Glires</taxon>
        <taxon>Rodentia</taxon>
        <taxon>Sciuromorpha</taxon>
        <taxon>Sciuridae</taxon>
        <taxon>Xerinae</taxon>
        <taxon>Marmotini</taxon>
        <taxon>Marmota</taxon>
    </lineage>
</organism>
<dbReference type="PANTHER" id="PTHR23093">
    <property type="entry name" value="SIMILAR TO CHROMOSOME 3 OPEN READING FRAME 20"/>
    <property type="match status" value="1"/>
</dbReference>
<reference evidence="1" key="1">
    <citation type="submission" date="2020-08" db="EMBL/GenBank/DDBJ databases">
        <authorList>
            <person name="Shumante A."/>
            <person name="Zimin A.V."/>
            <person name="Puiu D."/>
            <person name="Salzberg S.L."/>
        </authorList>
    </citation>
    <scope>NUCLEOTIDE SEQUENCE</scope>
    <source>
        <strain evidence="1">WC2-LM</strain>
        <tissue evidence="1">Liver</tissue>
    </source>
</reference>
<dbReference type="Proteomes" id="UP000662637">
    <property type="component" value="Unassembled WGS sequence"/>
</dbReference>
<name>A0A834QR44_MARMO</name>
<gene>
    <name evidence="1" type="ORF">GHT09_007368</name>
</gene>
<dbReference type="PANTHER" id="PTHR23093:SF20">
    <property type="entry name" value="SIMILAR TO CHROMOSOME 3 OPEN READING FRAME 20"/>
    <property type="match status" value="1"/>
</dbReference>